<name>A0ABU9TV68_9GAMM</name>
<evidence type="ECO:0000259" key="8">
    <source>
        <dbReference type="PROSITE" id="PS50113"/>
    </source>
</evidence>
<dbReference type="CDD" id="cd00130">
    <property type="entry name" value="PAS"/>
    <property type="match status" value="1"/>
</dbReference>
<keyword evidence="12" id="KW-1185">Reference proteome</keyword>
<evidence type="ECO:0000256" key="2">
    <source>
        <dbReference type="ARBA" id="ARBA00022475"/>
    </source>
</evidence>
<feature type="transmembrane region" description="Helical" evidence="6">
    <location>
        <begin position="86"/>
        <end position="111"/>
    </location>
</feature>
<comment type="caution">
    <text evidence="11">The sequence shown here is derived from an EMBL/GenBank/DDBJ whole genome shotgun (WGS) entry which is preliminary data.</text>
</comment>
<dbReference type="RefSeq" id="WP_342854892.1">
    <property type="nucleotide sequence ID" value="NZ_JBBMRA010000016.1"/>
</dbReference>
<dbReference type="PANTHER" id="PTHR46663">
    <property type="entry name" value="DIGUANYLATE CYCLASE DGCT-RELATED"/>
    <property type="match status" value="1"/>
</dbReference>
<evidence type="ECO:0000259" key="9">
    <source>
        <dbReference type="PROSITE" id="PS50839"/>
    </source>
</evidence>
<proteinExistence type="predicted"/>
<dbReference type="Gene3D" id="3.30.70.270">
    <property type="match status" value="1"/>
</dbReference>
<feature type="domain" description="PAC" evidence="8">
    <location>
        <begin position="619"/>
        <end position="671"/>
    </location>
</feature>
<dbReference type="InterPro" id="IPR000160">
    <property type="entry name" value="GGDEF_dom"/>
</dbReference>
<feature type="transmembrane region" description="Helical" evidence="6">
    <location>
        <begin position="161"/>
        <end position="184"/>
    </location>
</feature>
<keyword evidence="11" id="KW-0808">Transferase</keyword>
<evidence type="ECO:0000256" key="4">
    <source>
        <dbReference type="ARBA" id="ARBA00022989"/>
    </source>
</evidence>
<feature type="transmembrane region" description="Helical" evidence="6">
    <location>
        <begin position="123"/>
        <end position="149"/>
    </location>
</feature>
<feature type="transmembrane region" description="Helical" evidence="6">
    <location>
        <begin position="500"/>
        <end position="524"/>
    </location>
</feature>
<dbReference type="InterPro" id="IPR029787">
    <property type="entry name" value="Nucleotide_cyclase"/>
</dbReference>
<dbReference type="Pfam" id="PF05231">
    <property type="entry name" value="MASE1"/>
    <property type="match status" value="1"/>
</dbReference>
<dbReference type="PROSITE" id="PS50112">
    <property type="entry name" value="PAS"/>
    <property type="match status" value="1"/>
</dbReference>
<keyword evidence="3 6" id="KW-0812">Transmembrane</keyword>
<evidence type="ECO:0000256" key="1">
    <source>
        <dbReference type="ARBA" id="ARBA00004651"/>
    </source>
</evidence>
<keyword evidence="4 6" id="KW-1133">Transmembrane helix</keyword>
<evidence type="ECO:0000259" key="10">
    <source>
        <dbReference type="PROSITE" id="PS50887"/>
    </source>
</evidence>
<feature type="domain" description="GGDEF" evidence="10">
    <location>
        <begin position="834"/>
        <end position="967"/>
    </location>
</feature>
<feature type="domain" description="PAC" evidence="8">
    <location>
        <begin position="749"/>
        <end position="802"/>
    </location>
</feature>
<dbReference type="InterPro" id="IPR052163">
    <property type="entry name" value="DGC-Regulatory_Protein"/>
</dbReference>
<dbReference type="InterPro" id="IPR000700">
    <property type="entry name" value="PAS-assoc_C"/>
</dbReference>
<dbReference type="Gene3D" id="3.30.450.350">
    <property type="entry name" value="CHASE domain"/>
    <property type="match status" value="1"/>
</dbReference>
<evidence type="ECO:0000256" key="6">
    <source>
        <dbReference type="SAM" id="Phobius"/>
    </source>
</evidence>
<dbReference type="SMART" id="SM01079">
    <property type="entry name" value="CHASE"/>
    <property type="match status" value="1"/>
</dbReference>
<evidence type="ECO:0000313" key="12">
    <source>
        <dbReference type="Proteomes" id="UP001449225"/>
    </source>
</evidence>
<feature type="domain" description="CHASE" evidence="9">
    <location>
        <begin position="328"/>
        <end position="424"/>
    </location>
</feature>
<dbReference type="GO" id="GO:0052621">
    <property type="term" value="F:diguanylate cyclase activity"/>
    <property type="evidence" value="ECO:0007669"/>
    <property type="project" value="UniProtKB-EC"/>
</dbReference>
<keyword evidence="11" id="KW-0548">Nucleotidyltransferase</keyword>
<dbReference type="InterPro" id="IPR006189">
    <property type="entry name" value="CHASE_dom"/>
</dbReference>
<dbReference type="InterPro" id="IPR043128">
    <property type="entry name" value="Rev_trsase/Diguanyl_cyclase"/>
</dbReference>
<feature type="transmembrane region" description="Helical" evidence="6">
    <location>
        <begin position="12"/>
        <end position="33"/>
    </location>
</feature>
<dbReference type="Gene3D" id="3.30.450.20">
    <property type="entry name" value="PAS domain"/>
    <property type="match status" value="2"/>
</dbReference>
<keyword evidence="5 6" id="KW-0472">Membrane</keyword>
<dbReference type="CDD" id="cd01949">
    <property type="entry name" value="GGDEF"/>
    <property type="match status" value="1"/>
</dbReference>
<dbReference type="InterPro" id="IPR042240">
    <property type="entry name" value="CHASE_sf"/>
</dbReference>
<dbReference type="SMART" id="SM00086">
    <property type="entry name" value="PAC"/>
    <property type="match status" value="2"/>
</dbReference>
<protein>
    <submittedName>
        <fullName evidence="11">Diguanylate cyclase</fullName>
        <ecNumber evidence="11">2.7.7.65</ecNumber>
    </submittedName>
</protein>
<dbReference type="PROSITE" id="PS50887">
    <property type="entry name" value="GGDEF"/>
    <property type="match status" value="1"/>
</dbReference>
<dbReference type="PANTHER" id="PTHR46663:SF4">
    <property type="entry name" value="DIGUANYLATE CYCLASE DGCT-RELATED"/>
    <property type="match status" value="1"/>
</dbReference>
<feature type="domain" description="PAS" evidence="7">
    <location>
        <begin position="672"/>
        <end position="745"/>
    </location>
</feature>
<dbReference type="InterPro" id="IPR000014">
    <property type="entry name" value="PAS"/>
</dbReference>
<dbReference type="Pfam" id="PF00990">
    <property type="entry name" value="GGDEF"/>
    <property type="match status" value="1"/>
</dbReference>
<feature type="transmembrane region" description="Helical" evidence="6">
    <location>
        <begin position="196"/>
        <end position="218"/>
    </location>
</feature>
<dbReference type="Gene3D" id="2.10.70.100">
    <property type="match status" value="1"/>
</dbReference>
<evidence type="ECO:0000313" key="11">
    <source>
        <dbReference type="EMBL" id="MEM5537609.1"/>
    </source>
</evidence>
<dbReference type="SUPFAM" id="SSF55073">
    <property type="entry name" value="Nucleotide cyclase"/>
    <property type="match status" value="1"/>
</dbReference>
<feature type="transmembrane region" description="Helical" evidence="6">
    <location>
        <begin position="64"/>
        <end position="80"/>
    </location>
</feature>
<accession>A0ABU9TV68</accession>
<dbReference type="InterPro" id="IPR001610">
    <property type="entry name" value="PAC"/>
</dbReference>
<dbReference type="PROSITE" id="PS50113">
    <property type="entry name" value="PAC"/>
    <property type="match status" value="2"/>
</dbReference>
<dbReference type="PROSITE" id="PS50839">
    <property type="entry name" value="CHASE"/>
    <property type="match status" value="1"/>
</dbReference>
<dbReference type="SUPFAM" id="SSF55785">
    <property type="entry name" value="PYP-like sensor domain (PAS domain)"/>
    <property type="match status" value="2"/>
</dbReference>
<organism evidence="11 12">
    <name type="scientific">Neptuniibacter pectenicola</name>
    <dbReference type="NCBI Taxonomy" id="1806669"/>
    <lineage>
        <taxon>Bacteria</taxon>
        <taxon>Pseudomonadati</taxon>
        <taxon>Pseudomonadota</taxon>
        <taxon>Gammaproteobacteria</taxon>
        <taxon>Oceanospirillales</taxon>
        <taxon>Oceanospirillaceae</taxon>
        <taxon>Neptuniibacter</taxon>
    </lineage>
</organism>
<dbReference type="SMART" id="SM00091">
    <property type="entry name" value="PAS"/>
    <property type="match status" value="1"/>
</dbReference>
<dbReference type="SMART" id="SM00267">
    <property type="entry name" value="GGDEF"/>
    <property type="match status" value="1"/>
</dbReference>
<dbReference type="EC" id="2.7.7.65" evidence="11"/>
<evidence type="ECO:0000256" key="5">
    <source>
        <dbReference type="ARBA" id="ARBA00023136"/>
    </source>
</evidence>
<dbReference type="Pfam" id="PF03924">
    <property type="entry name" value="CHASE"/>
    <property type="match status" value="1"/>
</dbReference>
<comment type="subcellular location">
    <subcellularLocation>
        <location evidence="1">Cell membrane</location>
        <topology evidence="1">Multi-pass membrane protein</topology>
    </subcellularLocation>
</comment>
<gene>
    <name evidence="11" type="ORF">WNY58_14560</name>
</gene>
<keyword evidence="2" id="KW-1003">Cell membrane</keyword>
<evidence type="ECO:0000259" key="7">
    <source>
        <dbReference type="PROSITE" id="PS50112"/>
    </source>
</evidence>
<dbReference type="NCBIfam" id="TIGR00254">
    <property type="entry name" value="GGDEF"/>
    <property type="match status" value="1"/>
</dbReference>
<dbReference type="Proteomes" id="UP001449225">
    <property type="component" value="Unassembled WGS sequence"/>
</dbReference>
<dbReference type="EMBL" id="JBBMRA010000016">
    <property type="protein sequence ID" value="MEM5537609.1"/>
    <property type="molecule type" value="Genomic_DNA"/>
</dbReference>
<dbReference type="Pfam" id="PF08447">
    <property type="entry name" value="PAS_3"/>
    <property type="match status" value="2"/>
</dbReference>
<dbReference type="NCBIfam" id="TIGR00229">
    <property type="entry name" value="sensory_box"/>
    <property type="match status" value="1"/>
</dbReference>
<evidence type="ECO:0000256" key="3">
    <source>
        <dbReference type="ARBA" id="ARBA00022692"/>
    </source>
</evidence>
<reference evidence="11 12" key="1">
    <citation type="submission" date="2024-03" db="EMBL/GenBank/DDBJ databases">
        <title>Community enrichment and isolation of bacterial strains for fucoidan degradation.</title>
        <authorList>
            <person name="Sichert A."/>
        </authorList>
    </citation>
    <scope>NUCLEOTIDE SEQUENCE [LARGE SCALE GENOMIC DNA]</scope>
    <source>
        <strain evidence="11 12">AS76</strain>
    </source>
</reference>
<dbReference type="InterPro" id="IPR007895">
    <property type="entry name" value="MASE1"/>
</dbReference>
<sequence>MNETMLERRFSLAQVSLFVAMGYFLTGLLGQLIAIPPGYATLFWPASGLALGSCLIWGRKALPGIYIGSFSINVYIAYASQSEIHLFLPCLIAASAVLQAFVGAALVNRFVGFPFAFHSPQKVLHFALLGGPVSSFINATLSCFVLFFFGALDEHHLLVNWFHWWMGDSLGVVFTFPWLLILFPHLSRAKLPRRQLLFFLLLMITTVVVLFSVAIASFEQKKQVEQFNRNADLLSQSMQAEVDAAIDILYSLRGFVVSHPGLTPRRFQQYTKPILEREAGLQGLSWNAVVGGEQLSDFSQTMSHLYQEEGIAYRVTQRNRAGELVDVEPRTKHVVVTFIEPLQSNRQALGYDVYSQAARKHALDRAYSLRSEVATRPIRLLQEKASQAGVLIFLPVFSDESDQLMGYATAVLRVGDMAKRALSNDLLLGTGLVLFDPAADSDKQVLFALGIDPEELATIKPDALLLESVYPLQRNNMIDVGVDQWALVQNSTSRFISESWSVHILIVFGLIISALFNWFIIIVYGQSYETEQQVIARTGELSNLNVLFNRAQTMGSIGHWEWDINHEKLWWSEEVFHILEQDSTHFIPSIDSLLAAIHPDDRDFVSRAVDGVLYRNEPFAVEHRLVLDNHSEKTVYEEGFVTFDAQNRPVSMFGIIQDITRRKNAEKALEVERQRLEEIIWATNVGTWEWDIIGNSIIINERWADILGYELNDLLPLSRLTWKMLIHQEDQPLFEHLLEEAFSHIKDHYECEYRMRHQQGHWVWVLTRGKVIEWTADGKPKRMSGTQTDITDRKHRDEEVRRLAMTDVLTGLVNRAYYNRRLSETINIAKRNKVPFALLMLDLDGFKEINDGYSHPVGDLVLKDFADLLRHTCRDADVIARIGGDEFIVIMTSLEQAKGAEFLAERLLQQNDAPRVIDGHQLKIGVSIGVGMYTSFTASEEALVKATDKALYAAKSAGKNNYKVLSV</sequence>
<dbReference type="InterPro" id="IPR035965">
    <property type="entry name" value="PAS-like_dom_sf"/>
</dbReference>
<dbReference type="InterPro" id="IPR013655">
    <property type="entry name" value="PAS_fold_3"/>
</dbReference>